<name>A0A4S8LU34_DENBC</name>
<gene>
    <name evidence="1" type="ORF">K435DRAFT_671028</name>
</gene>
<reference evidence="1 2" key="1">
    <citation type="journal article" date="2019" name="Nat. Ecol. Evol.">
        <title>Megaphylogeny resolves global patterns of mushroom evolution.</title>
        <authorList>
            <person name="Varga T."/>
            <person name="Krizsan K."/>
            <person name="Foldi C."/>
            <person name="Dima B."/>
            <person name="Sanchez-Garcia M."/>
            <person name="Sanchez-Ramirez S."/>
            <person name="Szollosi G.J."/>
            <person name="Szarkandi J.G."/>
            <person name="Papp V."/>
            <person name="Albert L."/>
            <person name="Andreopoulos W."/>
            <person name="Angelini C."/>
            <person name="Antonin V."/>
            <person name="Barry K.W."/>
            <person name="Bougher N.L."/>
            <person name="Buchanan P."/>
            <person name="Buyck B."/>
            <person name="Bense V."/>
            <person name="Catcheside P."/>
            <person name="Chovatia M."/>
            <person name="Cooper J."/>
            <person name="Damon W."/>
            <person name="Desjardin D."/>
            <person name="Finy P."/>
            <person name="Geml J."/>
            <person name="Haridas S."/>
            <person name="Hughes K."/>
            <person name="Justo A."/>
            <person name="Karasinski D."/>
            <person name="Kautmanova I."/>
            <person name="Kiss B."/>
            <person name="Kocsube S."/>
            <person name="Kotiranta H."/>
            <person name="LaButti K.M."/>
            <person name="Lechner B.E."/>
            <person name="Liimatainen K."/>
            <person name="Lipzen A."/>
            <person name="Lukacs Z."/>
            <person name="Mihaltcheva S."/>
            <person name="Morgado L.N."/>
            <person name="Niskanen T."/>
            <person name="Noordeloos M.E."/>
            <person name="Ohm R.A."/>
            <person name="Ortiz-Santana B."/>
            <person name="Ovrebo C."/>
            <person name="Racz N."/>
            <person name="Riley R."/>
            <person name="Savchenko A."/>
            <person name="Shiryaev A."/>
            <person name="Soop K."/>
            <person name="Spirin V."/>
            <person name="Szebenyi C."/>
            <person name="Tomsovsky M."/>
            <person name="Tulloss R.E."/>
            <person name="Uehling J."/>
            <person name="Grigoriev I.V."/>
            <person name="Vagvolgyi C."/>
            <person name="Papp T."/>
            <person name="Martin F.M."/>
            <person name="Miettinen O."/>
            <person name="Hibbett D.S."/>
            <person name="Nagy L.G."/>
        </authorList>
    </citation>
    <scope>NUCLEOTIDE SEQUENCE [LARGE SCALE GENOMIC DNA]</scope>
    <source>
        <strain evidence="1 2">CBS 962.96</strain>
    </source>
</reference>
<accession>A0A4S8LU34</accession>
<protein>
    <submittedName>
        <fullName evidence="1">Uncharacterized protein</fullName>
    </submittedName>
</protein>
<sequence length="110" mass="12409">PAYYRLKMDLWVATRQRPYSILKDPELVDGMKILNPNIVTNAPSTVSSDIKEIRSLAIVHIANALQNYPGYLHLSFDGWTAPNVLSFLGVDVNYCNEHGELVNFTLDFTP</sequence>
<dbReference type="OrthoDB" id="3247971at2759"/>
<keyword evidence="2" id="KW-1185">Reference proteome</keyword>
<dbReference type="Proteomes" id="UP000297245">
    <property type="component" value="Unassembled WGS sequence"/>
</dbReference>
<dbReference type="EMBL" id="ML179261">
    <property type="protein sequence ID" value="THU93032.1"/>
    <property type="molecule type" value="Genomic_DNA"/>
</dbReference>
<organism evidence="1 2">
    <name type="scientific">Dendrothele bispora (strain CBS 962.96)</name>
    <dbReference type="NCBI Taxonomy" id="1314807"/>
    <lineage>
        <taxon>Eukaryota</taxon>
        <taxon>Fungi</taxon>
        <taxon>Dikarya</taxon>
        <taxon>Basidiomycota</taxon>
        <taxon>Agaricomycotina</taxon>
        <taxon>Agaricomycetes</taxon>
        <taxon>Agaricomycetidae</taxon>
        <taxon>Agaricales</taxon>
        <taxon>Agaricales incertae sedis</taxon>
        <taxon>Dendrothele</taxon>
    </lineage>
</organism>
<dbReference type="AlphaFoldDB" id="A0A4S8LU34"/>
<proteinExistence type="predicted"/>
<evidence type="ECO:0000313" key="1">
    <source>
        <dbReference type="EMBL" id="THU93032.1"/>
    </source>
</evidence>
<evidence type="ECO:0000313" key="2">
    <source>
        <dbReference type="Proteomes" id="UP000297245"/>
    </source>
</evidence>
<feature type="non-terminal residue" evidence="1">
    <location>
        <position position="1"/>
    </location>
</feature>